<proteinExistence type="predicted"/>
<dbReference type="RefSeq" id="WP_080916138.1">
    <property type="nucleotide sequence ID" value="NZ_CP020472.1"/>
</dbReference>
<protein>
    <recommendedName>
        <fullName evidence="2">MobA-like NTP transferase domain-containing protein</fullName>
    </recommendedName>
</protein>
<dbReference type="CDD" id="cd04182">
    <property type="entry name" value="GT_2_like_f"/>
    <property type="match status" value="1"/>
</dbReference>
<keyword evidence="4" id="KW-1185">Reference proteome</keyword>
<organism evidence="3 4">
    <name type="scientific">Shewanella japonica</name>
    <dbReference type="NCBI Taxonomy" id="93973"/>
    <lineage>
        <taxon>Bacteria</taxon>
        <taxon>Pseudomonadati</taxon>
        <taxon>Pseudomonadota</taxon>
        <taxon>Gammaproteobacteria</taxon>
        <taxon>Alteromonadales</taxon>
        <taxon>Shewanellaceae</taxon>
        <taxon>Shewanella</taxon>
    </lineage>
</organism>
<dbReference type="InterPro" id="IPR029044">
    <property type="entry name" value="Nucleotide-diphossugar_trans"/>
</dbReference>
<dbReference type="Gene3D" id="3.90.550.10">
    <property type="entry name" value="Spore Coat Polysaccharide Biosynthesis Protein SpsA, Chain A"/>
    <property type="match status" value="1"/>
</dbReference>
<evidence type="ECO:0000313" key="3">
    <source>
        <dbReference type="EMBL" id="ARD23018.1"/>
    </source>
</evidence>
<gene>
    <name evidence="3" type="ORF">SJ2017_2734</name>
</gene>
<dbReference type="PANTHER" id="PTHR43777">
    <property type="entry name" value="MOLYBDENUM COFACTOR CYTIDYLYLTRANSFERASE"/>
    <property type="match status" value="1"/>
</dbReference>
<reference evidence="3 4" key="1">
    <citation type="submission" date="2017-03" db="EMBL/GenBank/DDBJ databases">
        <title>Genome sequencing of Shewanella japonica KCTC 22435.</title>
        <authorList>
            <person name="Kim K.M."/>
        </authorList>
    </citation>
    <scope>NUCLEOTIDE SEQUENCE [LARGE SCALE GENOMIC DNA]</scope>
    <source>
        <strain evidence="3 4">KCTC 22435</strain>
    </source>
</reference>
<evidence type="ECO:0000259" key="2">
    <source>
        <dbReference type="Pfam" id="PF12804"/>
    </source>
</evidence>
<dbReference type="SUPFAM" id="SSF53448">
    <property type="entry name" value="Nucleotide-diphospho-sugar transferases"/>
    <property type="match status" value="1"/>
</dbReference>
<dbReference type="PANTHER" id="PTHR43777:SF1">
    <property type="entry name" value="MOLYBDENUM COFACTOR CYTIDYLYLTRANSFERASE"/>
    <property type="match status" value="1"/>
</dbReference>
<sequence>MTFLSSIPKITTVMLAAGQSSRFDGAKLAALVSGPEVNDPDVQAKNQSLLAHSLDELTQATEQMGMDKPVVILGGHKDTLLPLLPSNTEYLVNPDWQTGIGSSVAMAAEYAQAQHADALLLSLADQVAITQQHYMSLFRVFCLFGQTTAAYYQQNPGVPAIFLSENFQQLQQLPGDAGAKNLLLQHLSNQSLAVLPLEQAAIDIDTKADLNWWLANKE</sequence>
<dbReference type="Pfam" id="PF12804">
    <property type="entry name" value="NTP_transf_3"/>
    <property type="match status" value="1"/>
</dbReference>
<keyword evidence="1" id="KW-0460">Magnesium</keyword>
<name>A0ABN4YET4_9GAMM</name>
<dbReference type="EMBL" id="CP020472">
    <property type="protein sequence ID" value="ARD23018.1"/>
    <property type="molecule type" value="Genomic_DNA"/>
</dbReference>
<dbReference type="Proteomes" id="UP000191820">
    <property type="component" value="Chromosome"/>
</dbReference>
<feature type="domain" description="MobA-like NTP transferase" evidence="2">
    <location>
        <begin position="13"/>
        <end position="186"/>
    </location>
</feature>
<accession>A0ABN4YET4</accession>
<evidence type="ECO:0000313" key="4">
    <source>
        <dbReference type="Proteomes" id="UP000191820"/>
    </source>
</evidence>
<dbReference type="InterPro" id="IPR025877">
    <property type="entry name" value="MobA-like_NTP_Trfase"/>
</dbReference>
<evidence type="ECO:0000256" key="1">
    <source>
        <dbReference type="ARBA" id="ARBA00022842"/>
    </source>
</evidence>